<proteinExistence type="predicted"/>
<dbReference type="AlphaFoldDB" id="A0A381YI87"/>
<dbReference type="InterPro" id="IPR001509">
    <property type="entry name" value="Epimerase_deHydtase"/>
</dbReference>
<dbReference type="SUPFAM" id="SSF51735">
    <property type="entry name" value="NAD(P)-binding Rossmann-fold domains"/>
    <property type="match status" value="1"/>
</dbReference>
<sequence>MNITITGASGFLGQKLAHGLLSANALTDSAGSPSRVEHLTLLDVVNPSKELSNDPRVTILTGDITDRLLLEKAISVSTDSIFHFAAVVSSGAEKDFDLGMSVNLDATRAILDICRGHETKPKLIFASSCAAFGGDMPNIISDMTARTPQTSYGTQKVIGELLVNDFSRKGFVDGRALRFPTVVVRPGKPNKAASTFASSIIREPLQGKTAICPVSPESKMFLASPRSIIENIVRAHNLIEDDWGQSREVTLPGFSMNIKDMVDALRTVAGDIVADRIDWKPDPFIQNILDGWPPEFKTEKALELGFVCDVSMEEVINAFIEDELDGSIVSS</sequence>
<dbReference type="PANTHER" id="PTHR43103">
    <property type="entry name" value="NUCLEOSIDE-DIPHOSPHATE-SUGAR EPIMERASE"/>
    <property type="match status" value="1"/>
</dbReference>
<dbReference type="Gene3D" id="3.40.50.720">
    <property type="entry name" value="NAD(P)-binding Rossmann-like Domain"/>
    <property type="match status" value="1"/>
</dbReference>
<keyword evidence="1" id="KW-0521">NADP</keyword>
<evidence type="ECO:0000313" key="4">
    <source>
        <dbReference type="EMBL" id="SVA76137.1"/>
    </source>
</evidence>
<name>A0A381YI87_9ZZZZ</name>
<keyword evidence="2" id="KW-0119">Carbohydrate metabolism</keyword>
<evidence type="ECO:0000256" key="2">
    <source>
        <dbReference type="ARBA" id="ARBA00023277"/>
    </source>
</evidence>
<dbReference type="EMBL" id="UINC01018184">
    <property type="protein sequence ID" value="SVA76137.1"/>
    <property type="molecule type" value="Genomic_DNA"/>
</dbReference>
<dbReference type="PANTHER" id="PTHR43103:SF3">
    <property type="entry name" value="ADP-L-GLYCERO-D-MANNO-HEPTOSE-6-EPIMERASE"/>
    <property type="match status" value="1"/>
</dbReference>
<gene>
    <name evidence="4" type="ORF">METZ01_LOCUS128991</name>
</gene>
<organism evidence="4">
    <name type="scientific">marine metagenome</name>
    <dbReference type="NCBI Taxonomy" id="408172"/>
    <lineage>
        <taxon>unclassified sequences</taxon>
        <taxon>metagenomes</taxon>
        <taxon>ecological metagenomes</taxon>
    </lineage>
</organism>
<dbReference type="CDD" id="cd05238">
    <property type="entry name" value="Gne_like_SDR_e"/>
    <property type="match status" value="1"/>
</dbReference>
<accession>A0A381YI87</accession>
<dbReference type="Pfam" id="PF01370">
    <property type="entry name" value="Epimerase"/>
    <property type="match status" value="1"/>
</dbReference>
<evidence type="ECO:0000259" key="3">
    <source>
        <dbReference type="Pfam" id="PF01370"/>
    </source>
</evidence>
<protein>
    <recommendedName>
        <fullName evidence="3">NAD-dependent epimerase/dehydratase domain-containing protein</fullName>
    </recommendedName>
</protein>
<reference evidence="4" key="1">
    <citation type="submission" date="2018-05" db="EMBL/GenBank/DDBJ databases">
        <authorList>
            <person name="Lanie J.A."/>
            <person name="Ng W.-L."/>
            <person name="Kazmierczak K.M."/>
            <person name="Andrzejewski T.M."/>
            <person name="Davidsen T.M."/>
            <person name="Wayne K.J."/>
            <person name="Tettelin H."/>
            <person name="Glass J.I."/>
            <person name="Rusch D."/>
            <person name="Podicherti R."/>
            <person name="Tsui H.-C.T."/>
            <person name="Winkler M.E."/>
        </authorList>
    </citation>
    <scope>NUCLEOTIDE SEQUENCE</scope>
</reference>
<dbReference type="InterPro" id="IPR050005">
    <property type="entry name" value="DenD"/>
</dbReference>
<evidence type="ECO:0000256" key="1">
    <source>
        <dbReference type="ARBA" id="ARBA00022857"/>
    </source>
</evidence>
<dbReference type="NCBIfam" id="NF043036">
    <property type="entry name" value="ErythonDh"/>
    <property type="match status" value="1"/>
</dbReference>
<dbReference type="Gene3D" id="3.90.25.10">
    <property type="entry name" value="UDP-galactose 4-epimerase, domain 1"/>
    <property type="match status" value="1"/>
</dbReference>
<dbReference type="InterPro" id="IPR036291">
    <property type="entry name" value="NAD(P)-bd_dom_sf"/>
</dbReference>
<dbReference type="GO" id="GO:0016491">
    <property type="term" value="F:oxidoreductase activity"/>
    <property type="evidence" value="ECO:0007669"/>
    <property type="project" value="InterPro"/>
</dbReference>
<feature type="domain" description="NAD-dependent epimerase/dehydratase" evidence="3">
    <location>
        <begin position="3"/>
        <end position="208"/>
    </location>
</feature>